<dbReference type="Proteomes" id="UP000215027">
    <property type="component" value="Chromosome I"/>
</dbReference>
<dbReference type="Gene3D" id="3.90.1150.30">
    <property type="match status" value="1"/>
</dbReference>
<dbReference type="EMBL" id="LN890655">
    <property type="protein sequence ID" value="CUS04815.2"/>
    <property type="molecule type" value="Genomic_DNA"/>
</dbReference>
<dbReference type="InterPro" id="IPR058532">
    <property type="entry name" value="YjbR/MT2646/Rv2570-like"/>
</dbReference>
<evidence type="ECO:0000313" key="2">
    <source>
        <dbReference type="Proteomes" id="UP000215027"/>
    </source>
</evidence>
<gene>
    <name evidence="1" type="ORF">CFX0092_A2937</name>
</gene>
<dbReference type="InterPro" id="IPR038056">
    <property type="entry name" value="YjbR-like_sf"/>
</dbReference>
<organism evidence="1 2">
    <name type="scientific">Candidatus Promineifilum breve</name>
    <dbReference type="NCBI Taxonomy" id="1806508"/>
    <lineage>
        <taxon>Bacteria</taxon>
        <taxon>Bacillati</taxon>
        <taxon>Chloroflexota</taxon>
        <taxon>Ardenticatenia</taxon>
        <taxon>Candidatus Promineifilales</taxon>
        <taxon>Candidatus Promineifilaceae</taxon>
        <taxon>Candidatus Promineifilum</taxon>
    </lineage>
</organism>
<dbReference type="KEGG" id="pbf:CFX0092_A2937"/>
<name>A0A160T6Y8_9CHLR</name>
<dbReference type="PANTHER" id="PTHR35145:SF1">
    <property type="entry name" value="CYTOPLASMIC PROTEIN"/>
    <property type="match status" value="1"/>
</dbReference>
<dbReference type="AlphaFoldDB" id="A0A160T6Y8"/>
<proteinExistence type="predicted"/>
<reference evidence="1" key="1">
    <citation type="submission" date="2016-01" db="EMBL/GenBank/DDBJ databases">
        <authorList>
            <person name="Mcilroy J.S."/>
            <person name="Karst M S."/>
            <person name="Albertsen M."/>
        </authorList>
    </citation>
    <scope>NUCLEOTIDE SEQUENCE</scope>
    <source>
        <strain evidence="1">Cfx-K</strain>
    </source>
</reference>
<dbReference type="InterPro" id="IPR007351">
    <property type="entry name" value="YjbR"/>
</dbReference>
<dbReference type="SUPFAM" id="SSF142906">
    <property type="entry name" value="YjbR-like"/>
    <property type="match status" value="1"/>
</dbReference>
<accession>A0A160T6Y8</accession>
<sequence>MFRDFMSEEAGCHPALQVSMNLEELRLYLLAKKGATEETPFGPGALVYKVMGKMFALVAEDAEPLSITLKCEPGQALFWRDLYAAVRPGYHMNKTHWNTVTLDGSIPQSELSGMIDDSYELVVEGLTRARREELARGPADPD</sequence>
<evidence type="ECO:0008006" key="3">
    <source>
        <dbReference type="Google" id="ProtNLM"/>
    </source>
</evidence>
<dbReference type="Pfam" id="PF04237">
    <property type="entry name" value="YjbR"/>
    <property type="match status" value="1"/>
</dbReference>
<dbReference type="PANTHER" id="PTHR35145">
    <property type="entry name" value="CYTOPLASMIC PROTEIN-RELATED"/>
    <property type="match status" value="1"/>
</dbReference>
<protein>
    <recommendedName>
        <fullName evidence="3">MmcQ-like protein</fullName>
    </recommendedName>
</protein>
<keyword evidence="2" id="KW-1185">Reference proteome</keyword>
<evidence type="ECO:0000313" key="1">
    <source>
        <dbReference type="EMBL" id="CUS04815.2"/>
    </source>
</evidence>